<evidence type="ECO:0000256" key="8">
    <source>
        <dbReference type="ARBA" id="ARBA00022989"/>
    </source>
</evidence>
<dbReference type="InterPro" id="IPR006260">
    <property type="entry name" value="TonB/TolA_C"/>
</dbReference>
<evidence type="ECO:0000256" key="6">
    <source>
        <dbReference type="ARBA" id="ARBA00022692"/>
    </source>
</evidence>
<dbReference type="Pfam" id="PF03544">
    <property type="entry name" value="TonB_C"/>
    <property type="match status" value="1"/>
</dbReference>
<keyword evidence="6 11" id="KW-0812">Transmembrane</keyword>
<reference evidence="13 14" key="1">
    <citation type="submission" date="2019-03" db="EMBL/GenBank/DDBJ databases">
        <title>Genomic Encyclopedia of Type Strains, Phase IV (KMG-IV): sequencing the most valuable type-strain genomes for metagenomic binning, comparative biology and taxonomic classification.</title>
        <authorList>
            <person name="Goeker M."/>
        </authorList>
    </citation>
    <scope>NUCLEOTIDE SEQUENCE [LARGE SCALE GENOMIC DNA]</scope>
    <source>
        <strain evidence="13 14">DSM 28679</strain>
    </source>
</reference>
<dbReference type="EMBL" id="SNYK01000005">
    <property type="protein sequence ID" value="TDQ38131.1"/>
    <property type="molecule type" value="Genomic_DNA"/>
</dbReference>
<dbReference type="GO" id="GO:0055085">
    <property type="term" value="P:transmembrane transport"/>
    <property type="evidence" value="ECO:0007669"/>
    <property type="project" value="InterPro"/>
</dbReference>
<comment type="subcellular location">
    <subcellularLocation>
        <location evidence="1">Cell inner membrane</location>
        <topology evidence="1">Single-pass membrane protein</topology>
        <orientation evidence="1">Periplasmic side</orientation>
    </subcellularLocation>
</comment>
<accession>A0A4R6TX91</accession>
<evidence type="ECO:0000256" key="9">
    <source>
        <dbReference type="ARBA" id="ARBA00023136"/>
    </source>
</evidence>
<keyword evidence="8 11" id="KW-1133">Transmembrane helix</keyword>
<dbReference type="PANTHER" id="PTHR33446:SF11">
    <property type="entry name" value="TONB3"/>
    <property type="match status" value="1"/>
</dbReference>
<evidence type="ECO:0000256" key="10">
    <source>
        <dbReference type="SAM" id="MobiDB-lite"/>
    </source>
</evidence>
<keyword evidence="7" id="KW-0653">Protein transport</keyword>
<evidence type="ECO:0000256" key="5">
    <source>
        <dbReference type="ARBA" id="ARBA00022519"/>
    </source>
</evidence>
<dbReference type="InterPro" id="IPR051045">
    <property type="entry name" value="TonB-dependent_transducer"/>
</dbReference>
<evidence type="ECO:0000313" key="14">
    <source>
        <dbReference type="Proteomes" id="UP000294575"/>
    </source>
</evidence>
<evidence type="ECO:0000256" key="11">
    <source>
        <dbReference type="SAM" id="Phobius"/>
    </source>
</evidence>
<keyword evidence="9 11" id="KW-0472">Membrane</keyword>
<dbReference type="OrthoDB" id="9803361at2"/>
<comment type="similarity">
    <text evidence="2">Belongs to the TonB family.</text>
</comment>
<evidence type="ECO:0000256" key="3">
    <source>
        <dbReference type="ARBA" id="ARBA00022448"/>
    </source>
</evidence>
<dbReference type="GO" id="GO:0031992">
    <property type="term" value="F:energy transducer activity"/>
    <property type="evidence" value="ECO:0007669"/>
    <property type="project" value="TreeGrafter"/>
</dbReference>
<keyword evidence="4" id="KW-1003">Cell membrane</keyword>
<dbReference type="PROSITE" id="PS52015">
    <property type="entry name" value="TONB_CTD"/>
    <property type="match status" value="1"/>
</dbReference>
<evidence type="ECO:0000256" key="1">
    <source>
        <dbReference type="ARBA" id="ARBA00004383"/>
    </source>
</evidence>
<dbReference type="PANTHER" id="PTHR33446">
    <property type="entry name" value="PROTEIN TONB-RELATED"/>
    <property type="match status" value="1"/>
</dbReference>
<dbReference type="Proteomes" id="UP000294575">
    <property type="component" value="Unassembled WGS sequence"/>
</dbReference>
<organism evidence="13 14">
    <name type="scientific">Thiopseudomonas denitrificans</name>
    <dbReference type="NCBI Taxonomy" id="1501432"/>
    <lineage>
        <taxon>Bacteria</taxon>
        <taxon>Pseudomonadati</taxon>
        <taxon>Pseudomonadota</taxon>
        <taxon>Gammaproteobacteria</taxon>
        <taxon>Pseudomonadales</taxon>
        <taxon>Pseudomonadaceae</taxon>
        <taxon>Thiopseudomonas</taxon>
    </lineage>
</organism>
<evidence type="ECO:0000259" key="12">
    <source>
        <dbReference type="PROSITE" id="PS52015"/>
    </source>
</evidence>
<evidence type="ECO:0000256" key="4">
    <source>
        <dbReference type="ARBA" id="ARBA00022475"/>
    </source>
</evidence>
<dbReference type="Gene3D" id="3.30.1150.10">
    <property type="match status" value="1"/>
</dbReference>
<feature type="region of interest" description="Disordered" evidence="10">
    <location>
        <begin position="75"/>
        <end position="150"/>
    </location>
</feature>
<evidence type="ECO:0000256" key="2">
    <source>
        <dbReference type="ARBA" id="ARBA00006555"/>
    </source>
</evidence>
<feature type="transmembrane region" description="Helical" evidence="11">
    <location>
        <begin position="21"/>
        <end position="41"/>
    </location>
</feature>
<dbReference type="SUPFAM" id="SSF74653">
    <property type="entry name" value="TolA/TonB C-terminal domain"/>
    <property type="match status" value="1"/>
</dbReference>
<protein>
    <submittedName>
        <fullName evidence="13">Protein TonB</fullName>
    </submittedName>
</protein>
<feature type="domain" description="TonB C-terminal" evidence="12">
    <location>
        <begin position="197"/>
        <end position="294"/>
    </location>
</feature>
<gene>
    <name evidence="13" type="ORF">DFQ45_10542</name>
</gene>
<dbReference type="InterPro" id="IPR037682">
    <property type="entry name" value="TonB_C"/>
</dbReference>
<dbReference type="AlphaFoldDB" id="A0A4R6TX91"/>
<dbReference type="NCBIfam" id="TIGR01352">
    <property type="entry name" value="tonB_Cterm"/>
    <property type="match status" value="1"/>
</dbReference>
<evidence type="ECO:0000256" key="7">
    <source>
        <dbReference type="ARBA" id="ARBA00022927"/>
    </source>
</evidence>
<comment type="caution">
    <text evidence="13">The sequence shown here is derived from an EMBL/GenBank/DDBJ whole genome shotgun (WGS) entry which is preliminary data.</text>
</comment>
<evidence type="ECO:0000313" key="13">
    <source>
        <dbReference type="EMBL" id="TDQ38131.1"/>
    </source>
</evidence>
<keyword evidence="3" id="KW-0813">Transport</keyword>
<dbReference type="RefSeq" id="WP_101497145.1">
    <property type="nucleotide sequence ID" value="NZ_LNJZ01000008.1"/>
</dbReference>
<keyword evidence="14" id="KW-1185">Reference proteome</keyword>
<keyword evidence="5" id="KW-0997">Cell inner membrane</keyword>
<proteinExistence type="inferred from homology"/>
<dbReference type="GO" id="GO:0098797">
    <property type="term" value="C:plasma membrane protein complex"/>
    <property type="evidence" value="ECO:0007669"/>
    <property type="project" value="TreeGrafter"/>
</dbReference>
<sequence length="296" mass="32847">MNDSLPLSLQPDIRPRDRLGFTLLIAGLLHAAIILGVGFAVEDLPAQSRGLEVTLASFASDRAPDQADYIAQANQQGSGTLEHEAAPSTDQQAVVQDEQVHEVSVDSTVQPPSPVDTPAPVLATRQPSPQKVRQTEKPVPVQEPQRQAPVMDREQLAADIASLEAEYARERQQYAKRPRISHQHTASTRRDVSAWYRDDWRKKVERIGNLNYPDEARRNGIYGSLRLLVVIRSDGSIDKMAVLESSGQAVLDQAALNIVRLSAPFSPFSGELAARYDQVEIIRTWRFERGDRLSSQ</sequence>
<dbReference type="GO" id="GO:0015031">
    <property type="term" value="P:protein transport"/>
    <property type="evidence" value="ECO:0007669"/>
    <property type="project" value="UniProtKB-KW"/>
</dbReference>
<name>A0A4R6TX91_9GAMM</name>